<dbReference type="Pfam" id="PF00149">
    <property type="entry name" value="Metallophos"/>
    <property type="match status" value="1"/>
</dbReference>
<evidence type="ECO:0000256" key="5">
    <source>
        <dbReference type="SAM" id="MobiDB-lite"/>
    </source>
</evidence>
<dbReference type="SUPFAM" id="SSF56496">
    <property type="entry name" value="Fibrinogen C-terminal domain-like"/>
    <property type="match status" value="1"/>
</dbReference>
<feature type="transmembrane region" description="Helical" evidence="6">
    <location>
        <begin position="730"/>
        <end position="754"/>
    </location>
</feature>
<gene>
    <name evidence="7" type="primary">WBGene00089807</name>
</gene>
<dbReference type="InterPro" id="IPR000742">
    <property type="entry name" value="EGF"/>
</dbReference>
<dbReference type="InterPro" id="IPR000152">
    <property type="entry name" value="EGF-type_Asp/Asn_hydroxyl_site"/>
</dbReference>
<accession>A0A8R1YAC9</accession>
<evidence type="ECO:0000256" key="3">
    <source>
        <dbReference type="PROSITE-ProRule" id="PRU00076"/>
    </source>
</evidence>
<dbReference type="SMART" id="SM00156">
    <property type="entry name" value="PP2Ac"/>
    <property type="match status" value="1"/>
</dbReference>
<feature type="region of interest" description="Disordered" evidence="5">
    <location>
        <begin position="696"/>
        <end position="725"/>
    </location>
</feature>
<name>A0A2A6BFY9_PRIPA</name>
<feature type="region of interest" description="Disordered" evidence="5">
    <location>
        <begin position="634"/>
        <end position="653"/>
    </location>
</feature>
<keyword evidence="2 3" id="KW-1015">Disulfide bond</keyword>
<keyword evidence="3" id="KW-0245">EGF-like domain</keyword>
<feature type="disulfide bond" evidence="3">
    <location>
        <begin position="1411"/>
        <end position="1420"/>
    </location>
</feature>
<sequence>MSDAAPIRNSPQPRKKPSDKNGKKDENTPADETFTGNDTDPNMKEDEKKDEKKEDKKDDKKEGGSKESTPGGAGKDDKFRKSLFKLVDNLQDPKYGKEYYPFQFPFSVKGVVRVLVEVKEIFKKEPVLVECRLPIVVVGDIHGQFPDLQRVFSIFSDKDRIGCFNQRYVFLGDYVDRGKQSLECIMLVFVLKILFPTEFILLRGNHEVRVINMAYGFLAELEERFERKKARELFLFFNQVFCFMPLCCIAGDTIFCMHGGICPEMTTREVFKGIPKPLISPGDHPVAESLLWADPMYGEPRSRPNAIRGLGVHFGEALVDEICENLGVKLIVRGHQMMMNGFKFFNGHKLVTIFSASHYYPDKLNHGAVMVVDAMGCCGFRIIMPSSRGEKMFRGEHENANAHDNGYQTNPDIMRAALMERARKEGSRRRKAAAAAKPKEMRPHSMFLLLCALFAAADVVNPCDRSLIRDVTAEEVNYDTATKTLTCKDGSDSLMAIEFNSKLYESLTCDEVMGWNDSTNYRSDSNKMREKGIANASEPISVKCVEYCTVESRTGLVSGLINSNNSKTMPKVTCDKGQKLFVDGAKVIGTQLCDINVWIPSGKSVDTPLQAECRRGCTQGDRTDVIMSLSSDKESKTVFKSSKPEEDGDQHGVSVNGKVYSYLECDSKEGFTDKDGNKIAEDPFESIDLNHDIVPTTTTTSTVTPTTTAKTTTTHTGESSAEQGEPKTSAFAIGVSIVALVLIVVVIVMISIVMKKKPEDKSGFSIEEKKKREELHDEISPYELLFSYYCLVVCCCVLSLCDATTIRNRNSTNNCSSPMLRLVGVLLLATAAAAEHVEPTCRDLSCASKESLLHQISLLKKDVHARDQVLADSTCNACYSNPCQNGGQCLPNGATGYRCDCPDDTSGNNCEKKIVCDSKTCGKNAHCFIQNHQTNCACEFGYSGNAKKGCSLATRKICFNGDPHYNTFDGAYYDYQSTCPYIFSMPCKDELDNGYSTFSVKAKNDIQHPGDTVSMVTSTQVVFYNKTIFVDQFLHVFVDDVQVHVPYYYPSQSYAQFSVTLRNNDIVIKNDQFVEVDFHYGQLCMVIPDVPEFRGKDKLCGLAGNFDGNCKDDLIKPDGTQVGNDCRPKQANTDEFADTWRTLDYTQPNPTPACIDGWTMTNKSRSCPDLEGAGADCVDIFNAQTGTGPFAACQFLGKDFIQNSYDSCIFDVCLSETMRCNSYADFVASCQFAMGGVDVSNWRTKTGCQMNCPVHSTYTEYVSACPATCSAHDAPDYCDQPSAEGCECDYGYVLDTTNLAQVTCIPIEECGCTDSNGNMHPPTQHWLSNECSQANYCQNGNYFRNPYACQPNAHCGITNGEMACICDSGFIYNKDTNACDDIDECLDPHSCSAGDGHGTCVNTPGSYYCNCNMYYAGHDCETFAPKRHCADLFKYHGETADGAYTVTVPVDESYGDIRVYCDMTRGGGGWTLIGNSFTNETSEKTLEEYAVGFGSAEEADLWFGLDLISLYTNYQMMSLRLNLYRCAHNGVEAKWTDCTYKQFAVSGKTDEYRVTIPEVCRGTEIDYYDGWARWDLSKTGPKFLAYDNDNSTFLCSSTFRNTGWWYDTSYRCGSANLNGVRYTCDDIPQGEDGQTYLFWNGDPINKADMYIRPTAFPNYD</sequence>
<dbReference type="SMART" id="SM00216">
    <property type="entry name" value="VWD"/>
    <property type="match status" value="1"/>
</dbReference>
<reference evidence="8" key="1">
    <citation type="journal article" date="2008" name="Nat. Genet.">
        <title>The Pristionchus pacificus genome provides a unique perspective on nematode lifestyle and parasitism.</title>
        <authorList>
            <person name="Dieterich C."/>
            <person name="Clifton S.W."/>
            <person name="Schuster L.N."/>
            <person name="Chinwalla A."/>
            <person name="Delehaunty K."/>
            <person name="Dinkelacker I."/>
            <person name="Fulton L."/>
            <person name="Fulton R."/>
            <person name="Godfrey J."/>
            <person name="Minx P."/>
            <person name="Mitreva M."/>
            <person name="Roeseler W."/>
            <person name="Tian H."/>
            <person name="Witte H."/>
            <person name="Yang S.P."/>
            <person name="Wilson R.K."/>
            <person name="Sommer R.J."/>
        </authorList>
    </citation>
    <scope>NUCLEOTIDE SEQUENCE [LARGE SCALE GENOMIC DNA]</scope>
    <source>
        <strain evidence="8">PS312</strain>
    </source>
</reference>
<keyword evidence="1" id="KW-0646">Protease inhibitor</keyword>
<keyword evidence="6" id="KW-0812">Transmembrane</keyword>
<dbReference type="PROSITE" id="PS51233">
    <property type="entry name" value="VWFD"/>
    <property type="match status" value="1"/>
</dbReference>
<dbReference type="PROSITE" id="PS51406">
    <property type="entry name" value="FIBRINOGEN_C_2"/>
    <property type="match status" value="1"/>
</dbReference>
<feature type="transmembrane region" description="Helical" evidence="6">
    <location>
        <begin position="233"/>
        <end position="255"/>
    </location>
</feature>
<dbReference type="InterPro" id="IPR029052">
    <property type="entry name" value="Metallo-depent_PP-like"/>
</dbReference>
<dbReference type="Pfam" id="PF00147">
    <property type="entry name" value="Fibrinogen_C"/>
    <property type="match status" value="1"/>
</dbReference>
<dbReference type="InterPro" id="IPR004843">
    <property type="entry name" value="Calcineurin-like_PHP"/>
</dbReference>
<dbReference type="PROSITE" id="PS00125">
    <property type="entry name" value="SER_THR_PHOSPHATASE"/>
    <property type="match status" value="1"/>
</dbReference>
<dbReference type="SMART" id="SM00179">
    <property type="entry name" value="EGF_CA"/>
    <property type="match status" value="2"/>
</dbReference>
<dbReference type="InterPro" id="IPR002919">
    <property type="entry name" value="TIL_dom"/>
</dbReference>
<dbReference type="Pfam" id="PF00008">
    <property type="entry name" value="EGF"/>
    <property type="match status" value="1"/>
</dbReference>
<dbReference type="NCBIfam" id="NF040941">
    <property type="entry name" value="GGGWT_bact"/>
    <property type="match status" value="1"/>
</dbReference>
<dbReference type="InterPro" id="IPR036084">
    <property type="entry name" value="Ser_inhib-like_sf"/>
</dbReference>
<dbReference type="GO" id="GO:0004867">
    <property type="term" value="F:serine-type endopeptidase inhibitor activity"/>
    <property type="evidence" value="ECO:0007669"/>
    <property type="project" value="UniProtKB-KW"/>
</dbReference>
<dbReference type="InterPro" id="IPR006186">
    <property type="entry name" value="Ser/Thr-sp_prot-phosphatase"/>
</dbReference>
<dbReference type="EC" id="3.1.3.16" evidence="4"/>
<organism evidence="7 8">
    <name type="scientific">Pristionchus pacificus</name>
    <name type="common">Parasitic nematode worm</name>
    <dbReference type="NCBI Taxonomy" id="54126"/>
    <lineage>
        <taxon>Eukaryota</taxon>
        <taxon>Metazoa</taxon>
        <taxon>Ecdysozoa</taxon>
        <taxon>Nematoda</taxon>
        <taxon>Chromadorea</taxon>
        <taxon>Rhabditida</taxon>
        <taxon>Rhabditina</taxon>
        <taxon>Diplogasteromorpha</taxon>
        <taxon>Diplogasteroidea</taxon>
        <taxon>Neodiplogasteridae</taxon>
        <taxon>Pristionchus</taxon>
    </lineage>
</organism>
<evidence type="ECO:0000313" key="7">
    <source>
        <dbReference type="EnsemblMetazoa" id="PPA00253.1"/>
    </source>
</evidence>
<comment type="caution">
    <text evidence="3">Lacks conserved residue(s) required for the propagation of feature annotation.</text>
</comment>
<dbReference type="InterPro" id="IPR014716">
    <property type="entry name" value="Fibrinogen_a/b/g_C_1"/>
</dbReference>
<keyword evidence="1" id="KW-0722">Serine protease inhibitor</keyword>
<keyword evidence="8" id="KW-1185">Reference proteome</keyword>
<feature type="compositionally biased region" description="Low complexity" evidence="5">
    <location>
        <begin position="696"/>
        <end position="716"/>
    </location>
</feature>
<keyword evidence="4" id="KW-0378">Hydrolase</keyword>
<feature type="compositionally biased region" description="Basic and acidic residues" evidence="5">
    <location>
        <begin position="634"/>
        <end position="645"/>
    </location>
</feature>
<protein>
    <recommendedName>
        <fullName evidence="4">Serine/threonine-protein phosphatase</fullName>
        <ecNumber evidence="4">3.1.3.16</ecNumber>
    </recommendedName>
</protein>
<dbReference type="EnsemblMetazoa" id="PPA00253.1">
    <property type="protein sequence ID" value="PPA00253.1"/>
    <property type="gene ID" value="WBGene00089807"/>
</dbReference>
<dbReference type="SUPFAM" id="SSF56300">
    <property type="entry name" value="Metallo-dependent phosphatases"/>
    <property type="match status" value="1"/>
</dbReference>
<evidence type="ECO:0000256" key="2">
    <source>
        <dbReference type="ARBA" id="ARBA00023157"/>
    </source>
</evidence>
<dbReference type="CDD" id="cd00054">
    <property type="entry name" value="EGF_CA"/>
    <property type="match status" value="2"/>
</dbReference>
<dbReference type="InterPro" id="IPR002181">
    <property type="entry name" value="Fibrinogen_a/b/g_C_dom"/>
</dbReference>
<dbReference type="PROSITE" id="PS00022">
    <property type="entry name" value="EGF_1"/>
    <property type="match status" value="2"/>
</dbReference>
<dbReference type="PROSITE" id="PS50026">
    <property type="entry name" value="EGF_3"/>
    <property type="match status" value="2"/>
</dbReference>
<dbReference type="PROSITE" id="PS00010">
    <property type="entry name" value="ASX_HYDROXYL"/>
    <property type="match status" value="1"/>
</dbReference>
<dbReference type="SUPFAM" id="SSF57196">
    <property type="entry name" value="EGF/Laminin"/>
    <property type="match status" value="2"/>
</dbReference>
<dbReference type="InterPro" id="IPR001846">
    <property type="entry name" value="VWF_type-D"/>
</dbReference>
<dbReference type="FunFam" id="3.60.21.10:FF:000131">
    <property type="entry name" value="Serine/threonine-protein phosphatase"/>
    <property type="match status" value="1"/>
</dbReference>
<dbReference type="PANTHER" id="PTHR11668">
    <property type="entry name" value="SERINE/THREONINE PROTEIN PHOSPHATASE"/>
    <property type="match status" value="1"/>
</dbReference>
<proteinExistence type="inferred from homology"/>
<dbReference type="GO" id="GO:0005509">
    <property type="term" value="F:calcium ion binding"/>
    <property type="evidence" value="ECO:0007669"/>
    <property type="project" value="InterPro"/>
</dbReference>
<dbReference type="SMART" id="SM00181">
    <property type="entry name" value="EGF"/>
    <property type="match status" value="4"/>
</dbReference>
<feature type="compositionally biased region" description="Basic and acidic residues" evidence="5">
    <location>
        <begin position="16"/>
        <end position="27"/>
    </location>
</feature>
<comment type="similarity">
    <text evidence="4">Belongs to the PPP phosphatase family.</text>
</comment>
<dbReference type="InterPro" id="IPR001881">
    <property type="entry name" value="EGF-like_Ca-bd_dom"/>
</dbReference>
<keyword evidence="6" id="KW-1133">Transmembrane helix</keyword>
<dbReference type="SUPFAM" id="SSF57567">
    <property type="entry name" value="Serine protease inhibitors"/>
    <property type="match status" value="1"/>
</dbReference>
<dbReference type="Pfam" id="PF00094">
    <property type="entry name" value="VWD"/>
    <property type="match status" value="1"/>
</dbReference>
<feature type="disulfide bond" evidence="3">
    <location>
        <begin position="901"/>
        <end position="910"/>
    </location>
</feature>
<dbReference type="SMART" id="SM00186">
    <property type="entry name" value="FBG"/>
    <property type="match status" value="1"/>
</dbReference>
<dbReference type="PANTHER" id="PTHR11668:SF491">
    <property type="entry name" value="SERINE_THREONINE-PROTEIN PHOSPHATASE"/>
    <property type="match status" value="1"/>
</dbReference>
<accession>A0A2A6BFY9</accession>
<evidence type="ECO:0000256" key="1">
    <source>
        <dbReference type="ARBA" id="ARBA00022900"/>
    </source>
</evidence>
<dbReference type="GO" id="GO:0005737">
    <property type="term" value="C:cytoplasm"/>
    <property type="evidence" value="ECO:0000318"/>
    <property type="project" value="GO_Central"/>
</dbReference>
<dbReference type="PRINTS" id="PR00114">
    <property type="entry name" value="STPHPHTASE"/>
</dbReference>
<dbReference type="PROSITE" id="PS50007">
    <property type="entry name" value="PIPLC_X_DOMAIN"/>
    <property type="match status" value="1"/>
</dbReference>
<evidence type="ECO:0000313" key="8">
    <source>
        <dbReference type="Proteomes" id="UP000005239"/>
    </source>
</evidence>
<dbReference type="InterPro" id="IPR036056">
    <property type="entry name" value="Fibrinogen-like_C"/>
</dbReference>
<dbReference type="CDD" id="cd00144">
    <property type="entry name" value="MPP_PPP_family"/>
    <property type="match status" value="1"/>
</dbReference>
<feature type="transmembrane region" description="Helical" evidence="6">
    <location>
        <begin position="779"/>
        <end position="800"/>
    </location>
</feature>
<comment type="catalytic activity">
    <reaction evidence="4">
        <text>O-phospho-L-threonyl-[protein] + H2O = L-threonyl-[protein] + phosphate</text>
        <dbReference type="Rhea" id="RHEA:47004"/>
        <dbReference type="Rhea" id="RHEA-COMP:11060"/>
        <dbReference type="Rhea" id="RHEA-COMP:11605"/>
        <dbReference type="ChEBI" id="CHEBI:15377"/>
        <dbReference type="ChEBI" id="CHEBI:30013"/>
        <dbReference type="ChEBI" id="CHEBI:43474"/>
        <dbReference type="ChEBI" id="CHEBI:61977"/>
        <dbReference type="EC" id="3.1.3.16"/>
    </reaction>
</comment>
<evidence type="ECO:0000256" key="4">
    <source>
        <dbReference type="RuleBase" id="RU004273"/>
    </source>
</evidence>
<reference evidence="7" key="2">
    <citation type="submission" date="2022-06" db="UniProtKB">
        <authorList>
            <consortium name="EnsemblMetazoa"/>
        </authorList>
    </citation>
    <scope>IDENTIFICATION</scope>
    <source>
        <strain evidence="7">PS312</strain>
    </source>
</reference>
<dbReference type="GO" id="GO:0005634">
    <property type="term" value="C:nucleus"/>
    <property type="evidence" value="ECO:0000318"/>
    <property type="project" value="GO_Central"/>
</dbReference>
<dbReference type="InterPro" id="IPR025615">
    <property type="entry name" value="TILa_dom"/>
</dbReference>
<dbReference type="Gene3D" id="2.10.25.10">
    <property type="entry name" value="Laminin"/>
    <property type="match status" value="3"/>
</dbReference>
<dbReference type="CDD" id="cd19941">
    <property type="entry name" value="TIL"/>
    <property type="match status" value="1"/>
</dbReference>
<dbReference type="Pfam" id="PF12714">
    <property type="entry name" value="TILa"/>
    <property type="match status" value="1"/>
</dbReference>
<feature type="region of interest" description="Disordered" evidence="5">
    <location>
        <begin position="1"/>
        <end position="76"/>
    </location>
</feature>
<dbReference type="Gene3D" id="3.60.21.10">
    <property type="match status" value="1"/>
</dbReference>
<dbReference type="Proteomes" id="UP000005239">
    <property type="component" value="Unassembled WGS sequence"/>
</dbReference>
<keyword evidence="6" id="KW-0472">Membrane</keyword>
<dbReference type="GO" id="GO:0004722">
    <property type="term" value="F:protein serine/threonine phosphatase activity"/>
    <property type="evidence" value="ECO:0000318"/>
    <property type="project" value="GO_Central"/>
</dbReference>
<dbReference type="Gene3D" id="3.90.215.10">
    <property type="entry name" value="Gamma Fibrinogen, chain A, domain 1"/>
    <property type="match status" value="1"/>
</dbReference>
<dbReference type="InterPro" id="IPR050341">
    <property type="entry name" value="PP1_catalytic_subunit"/>
</dbReference>
<dbReference type="Pfam" id="PF01826">
    <property type="entry name" value="TIL"/>
    <property type="match status" value="1"/>
</dbReference>
<feature type="compositionally biased region" description="Basic and acidic residues" evidence="5">
    <location>
        <begin position="41"/>
        <end position="65"/>
    </location>
</feature>
<dbReference type="PROSITE" id="PS01186">
    <property type="entry name" value="EGF_2"/>
    <property type="match status" value="1"/>
</dbReference>
<evidence type="ECO:0000256" key="6">
    <source>
        <dbReference type="SAM" id="Phobius"/>
    </source>
</evidence>